<accession>A0A4S4N1C6</accession>
<reference evidence="1 2" key="1">
    <citation type="submission" date="2019-02" db="EMBL/GenBank/DDBJ databases">
        <title>Genome sequencing of the rare red list fungi Antrodiella citrinella (Flaviporus citrinellus).</title>
        <authorList>
            <person name="Buettner E."/>
            <person name="Kellner H."/>
        </authorList>
    </citation>
    <scope>NUCLEOTIDE SEQUENCE [LARGE SCALE GENOMIC DNA]</scope>
    <source>
        <strain evidence="1 2">DSM 108506</strain>
    </source>
</reference>
<keyword evidence="2" id="KW-1185">Reference proteome</keyword>
<evidence type="ECO:0000313" key="1">
    <source>
        <dbReference type="EMBL" id="THH32702.1"/>
    </source>
</evidence>
<name>A0A4S4N1C6_9APHY</name>
<dbReference type="OrthoDB" id="10502578at2759"/>
<organism evidence="1 2">
    <name type="scientific">Antrodiella citrinella</name>
    <dbReference type="NCBI Taxonomy" id="2447956"/>
    <lineage>
        <taxon>Eukaryota</taxon>
        <taxon>Fungi</taxon>
        <taxon>Dikarya</taxon>
        <taxon>Basidiomycota</taxon>
        <taxon>Agaricomycotina</taxon>
        <taxon>Agaricomycetes</taxon>
        <taxon>Polyporales</taxon>
        <taxon>Steccherinaceae</taxon>
        <taxon>Antrodiella</taxon>
    </lineage>
</organism>
<comment type="caution">
    <text evidence="1">The sequence shown here is derived from an EMBL/GenBank/DDBJ whole genome shotgun (WGS) entry which is preliminary data.</text>
</comment>
<protein>
    <submittedName>
        <fullName evidence="1">Uncharacterized protein</fullName>
    </submittedName>
</protein>
<dbReference type="Proteomes" id="UP000308730">
    <property type="component" value="Unassembled WGS sequence"/>
</dbReference>
<dbReference type="AlphaFoldDB" id="A0A4S4N1C6"/>
<proteinExistence type="predicted"/>
<gene>
    <name evidence="1" type="ORF">EUX98_g1493</name>
</gene>
<dbReference type="EMBL" id="SGPM01000017">
    <property type="protein sequence ID" value="THH32702.1"/>
    <property type="molecule type" value="Genomic_DNA"/>
</dbReference>
<sequence>MINCTPSVLCLAVEPGASKIIPEAFRRACRKLRCLKITIPDYDASTTYVWSLKLRSNLGDLPLVAFCLCLKRSTNPALQDFDSEVPLHLADSFPSASFVGFEAHSDEVSHGIWWKVVETESGKHIELIPASLTAAVGDIIYGADAKTDIKAQVTTCLADSAR</sequence>
<evidence type="ECO:0000313" key="2">
    <source>
        <dbReference type="Proteomes" id="UP000308730"/>
    </source>
</evidence>